<feature type="compositionally biased region" description="Basic residues" evidence="1">
    <location>
        <begin position="296"/>
        <end position="309"/>
    </location>
</feature>
<proteinExistence type="predicted"/>
<sequence length="315" mass="34949">MPVRVAARQLGLRPRELDLAIQLDVVRTVPGARGGPRRVAHEELKRVKGAEGFPERLRERLRVVGAEEGARLLGINPSRFARLARAGSFRPVRFYVNRYRAVVWLYLAEELRGFADRSPELLTGRLPASVRAILAEGTDRRARLWRHRRVGQLARQAGTAWERAAARAAVLDDDVLAEAVPDLEERALLRALRPRLAEMPSGTPATQETVAELCLAEGDEEILWHRVTLSAELEEARESAAHEEKQAAASSTRAASSPAGAARPADDAGPPGTEGRSPELVPRESIARAREEAAREKKRWRPWPRRGKLVSRPAF</sequence>
<evidence type="ECO:0008006" key="4">
    <source>
        <dbReference type="Google" id="ProtNLM"/>
    </source>
</evidence>
<feature type="compositionally biased region" description="Basic and acidic residues" evidence="1">
    <location>
        <begin position="235"/>
        <end position="246"/>
    </location>
</feature>
<comment type="caution">
    <text evidence="2">The sequence shown here is derived from an EMBL/GenBank/DDBJ whole genome shotgun (WGS) entry which is preliminary data.</text>
</comment>
<evidence type="ECO:0000313" key="2">
    <source>
        <dbReference type="EMBL" id="GAA2066722.1"/>
    </source>
</evidence>
<feature type="region of interest" description="Disordered" evidence="1">
    <location>
        <begin position="235"/>
        <end position="315"/>
    </location>
</feature>
<dbReference type="EMBL" id="BAAAPE010000002">
    <property type="protein sequence ID" value="GAA2066722.1"/>
    <property type="molecule type" value="Genomic_DNA"/>
</dbReference>
<dbReference type="Proteomes" id="UP001500016">
    <property type="component" value="Unassembled WGS sequence"/>
</dbReference>
<name>A0ABN2VP24_9ACTN</name>
<organism evidence="2 3">
    <name type="scientific">Streptomyces albiaxialis</name>
    <dbReference type="NCBI Taxonomy" id="329523"/>
    <lineage>
        <taxon>Bacteria</taxon>
        <taxon>Bacillati</taxon>
        <taxon>Actinomycetota</taxon>
        <taxon>Actinomycetes</taxon>
        <taxon>Kitasatosporales</taxon>
        <taxon>Streptomycetaceae</taxon>
        <taxon>Streptomyces</taxon>
    </lineage>
</organism>
<protein>
    <recommendedName>
        <fullName evidence="4">DNA-binding protein</fullName>
    </recommendedName>
</protein>
<dbReference type="Pfam" id="PF19934">
    <property type="entry name" value="DUF6397"/>
    <property type="match status" value="1"/>
</dbReference>
<accession>A0ABN2VP24</accession>
<reference evidence="2 3" key="1">
    <citation type="journal article" date="2019" name="Int. J. Syst. Evol. Microbiol.">
        <title>The Global Catalogue of Microorganisms (GCM) 10K type strain sequencing project: providing services to taxonomists for standard genome sequencing and annotation.</title>
        <authorList>
            <consortium name="The Broad Institute Genomics Platform"/>
            <consortium name="The Broad Institute Genome Sequencing Center for Infectious Disease"/>
            <person name="Wu L."/>
            <person name="Ma J."/>
        </authorList>
    </citation>
    <scope>NUCLEOTIDE SEQUENCE [LARGE SCALE GENOMIC DNA]</scope>
    <source>
        <strain evidence="2 3">JCM 15478</strain>
    </source>
</reference>
<evidence type="ECO:0000313" key="3">
    <source>
        <dbReference type="Proteomes" id="UP001500016"/>
    </source>
</evidence>
<keyword evidence="3" id="KW-1185">Reference proteome</keyword>
<evidence type="ECO:0000256" key="1">
    <source>
        <dbReference type="SAM" id="MobiDB-lite"/>
    </source>
</evidence>
<gene>
    <name evidence="2" type="ORF">GCM10009801_13440</name>
</gene>
<feature type="compositionally biased region" description="Basic and acidic residues" evidence="1">
    <location>
        <begin position="281"/>
        <end position="295"/>
    </location>
</feature>
<feature type="compositionally biased region" description="Low complexity" evidence="1">
    <location>
        <begin position="247"/>
        <end position="273"/>
    </location>
</feature>
<dbReference type="InterPro" id="IPR045652">
    <property type="entry name" value="DUF6397"/>
</dbReference>